<sequence length="152" mass="16977">MCRSIRTSACWHPPISWSGIMVLRSRSNLGVCDLYYRRCLAKLTMESAMARDDQSWDSAKGQTFTSLETRCPIGSWLGLTTNARRPRDAIGIPIGCTVCEGGLHKSAMSPVDLVISRKEARAPSSHTGLLLRFVESRYFIAWLRNTTAVRVL</sequence>
<dbReference type="Proteomes" id="UP000076738">
    <property type="component" value="Unassembled WGS sequence"/>
</dbReference>
<proteinExistence type="predicted"/>
<name>A0A167IH87_CALVF</name>
<evidence type="ECO:0000313" key="2">
    <source>
        <dbReference type="Proteomes" id="UP000076738"/>
    </source>
</evidence>
<protein>
    <submittedName>
        <fullName evidence="1">Uncharacterized protein</fullName>
    </submittedName>
</protein>
<dbReference type="AlphaFoldDB" id="A0A167IH87"/>
<dbReference type="EMBL" id="KV417308">
    <property type="protein sequence ID" value="KZO92645.1"/>
    <property type="molecule type" value="Genomic_DNA"/>
</dbReference>
<organism evidence="1 2">
    <name type="scientific">Calocera viscosa (strain TUFC12733)</name>
    <dbReference type="NCBI Taxonomy" id="1330018"/>
    <lineage>
        <taxon>Eukaryota</taxon>
        <taxon>Fungi</taxon>
        <taxon>Dikarya</taxon>
        <taxon>Basidiomycota</taxon>
        <taxon>Agaricomycotina</taxon>
        <taxon>Dacrymycetes</taxon>
        <taxon>Dacrymycetales</taxon>
        <taxon>Dacrymycetaceae</taxon>
        <taxon>Calocera</taxon>
    </lineage>
</organism>
<gene>
    <name evidence="1" type="ORF">CALVIDRAFT_299818</name>
</gene>
<keyword evidence="2" id="KW-1185">Reference proteome</keyword>
<evidence type="ECO:0000313" key="1">
    <source>
        <dbReference type="EMBL" id="KZO92645.1"/>
    </source>
</evidence>
<accession>A0A167IH87</accession>
<reference evidence="1 2" key="1">
    <citation type="journal article" date="2016" name="Mol. Biol. Evol.">
        <title>Comparative Genomics of Early-Diverging Mushroom-Forming Fungi Provides Insights into the Origins of Lignocellulose Decay Capabilities.</title>
        <authorList>
            <person name="Nagy L.G."/>
            <person name="Riley R."/>
            <person name="Tritt A."/>
            <person name="Adam C."/>
            <person name="Daum C."/>
            <person name="Floudas D."/>
            <person name="Sun H."/>
            <person name="Yadav J.S."/>
            <person name="Pangilinan J."/>
            <person name="Larsson K.H."/>
            <person name="Matsuura K."/>
            <person name="Barry K."/>
            <person name="Labutti K."/>
            <person name="Kuo R."/>
            <person name="Ohm R.A."/>
            <person name="Bhattacharya S.S."/>
            <person name="Shirouzu T."/>
            <person name="Yoshinaga Y."/>
            <person name="Martin F.M."/>
            <person name="Grigoriev I.V."/>
            <person name="Hibbett D.S."/>
        </authorList>
    </citation>
    <scope>NUCLEOTIDE SEQUENCE [LARGE SCALE GENOMIC DNA]</scope>
    <source>
        <strain evidence="1 2">TUFC12733</strain>
    </source>
</reference>